<dbReference type="Proteomes" id="UP000224915">
    <property type="component" value="Unassembled WGS sequence"/>
</dbReference>
<proteinExistence type="predicted"/>
<accession>A0A2A9D240</accession>
<keyword evidence="2" id="KW-1185">Reference proteome</keyword>
<dbReference type="AlphaFoldDB" id="A0A2A9D240"/>
<evidence type="ECO:0000313" key="1">
    <source>
        <dbReference type="EMBL" id="PFG20723.1"/>
    </source>
</evidence>
<name>A0A2A9D240_9MICO</name>
<sequence length="213" mass="23639">MMMLMDETNEPDLFRQILGLVASQDPDPGVTADRLAEACALAEGLQDLLSDDPEAFERQAARNRVSEQLPQLIGEVVIAAARAEDAAGTLLQSRSGDPDRRAVGYDDSSSRLVTALRDSVPAELADRFASALKLRHFVVHGVWVNGSFVSSRSDGKPSDFVSLKRRYRTKAPEMDMKPFMKSDLEALAREFWEIEDELERLHSQVLFGEGESE</sequence>
<organism evidence="1 2">
    <name type="scientific">Serinibacter salmoneus</name>
    <dbReference type="NCBI Taxonomy" id="556530"/>
    <lineage>
        <taxon>Bacteria</taxon>
        <taxon>Bacillati</taxon>
        <taxon>Actinomycetota</taxon>
        <taxon>Actinomycetes</taxon>
        <taxon>Micrococcales</taxon>
        <taxon>Beutenbergiaceae</taxon>
        <taxon>Serinibacter</taxon>
    </lineage>
</organism>
<gene>
    <name evidence="1" type="ORF">ATL40_2333</name>
</gene>
<comment type="caution">
    <text evidence="1">The sequence shown here is derived from an EMBL/GenBank/DDBJ whole genome shotgun (WGS) entry which is preliminary data.</text>
</comment>
<dbReference type="EMBL" id="PDJD01000001">
    <property type="protein sequence ID" value="PFG20723.1"/>
    <property type="molecule type" value="Genomic_DNA"/>
</dbReference>
<evidence type="ECO:0000313" key="2">
    <source>
        <dbReference type="Proteomes" id="UP000224915"/>
    </source>
</evidence>
<reference evidence="1 2" key="1">
    <citation type="submission" date="2017-10" db="EMBL/GenBank/DDBJ databases">
        <title>Sequencing the genomes of 1000 actinobacteria strains.</title>
        <authorList>
            <person name="Klenk H.-P."/>
        </authorList>
    </citation>
    <scope>NUCLEOTIDE SEQUENCE [LARGE SCALE GENOMIC DNA]</scope>
    <source>
        <strain evidence="1 2">DSM 21801</strain>
    </source>
</reference>
<protein>
    <submittedName>
        <fullName evidence="1">Uncharacterized protein</fullName>
    </submittedName>
</protein>